<dbReference type="Proteomes" id="UP000009183">
    <property type="component" value="Chromosome 7, unordered"/>
</dbReference>
<protein>
    <submittedName>
        <fullName evidence="1">Uncharacterized protein</fullName>
    </submittedName>
</protein>
<dbReference type="PaxDb" id="29760-VIT_07s0141g01000.t01"/>
<name>F6HWM6_VITVI</name>
<sequence length="28" mass="3083">MGEILVTEGVVLSQCVTLETPRKMYGNN</sequence>
<keyword evidence="2" id="KW-1185">Reference proteome</keyword>
<reference evidence="2" key="1">
    <citation type="journal article" date="2007" name="Nature">
        <title>The grapevine genome sequence suggests ancestral hexaploidization in major angiosperm phyla.</title>
        <authorList>
            <consortium name="The French-Italian Public Consortium for Grapevine Genome Characterization."/>
            <person name="Jaillon O."/>
            <person name="Aury J.-M."/>
            <person name="Noel B."/>
            <person name="Policriti A."/>
            <person name="Clepet C."/>
            <person name="Casagrande A."/>
            <person name="Choisne N."/>
            <person name="Aubourg S."/>
            <person name="Vitulo N."/>
            <person name="Jubin C."/>
            <person name="Vezzi A."/>
            <person name="Legeai F."/>
            <person name="Hugueney P."/>
            <person name="Dasilva C."/>
            <person name="Horner D."/>
            <person name="Mica E."/>
            <person name="Jublot D."/>
            <person name="Poulain J."/>
            <person name="Bruyere C."/>
            <person name="Billault A."/>
            <person name="Segurens B."/>
            <person name="Gouyvenoux M."/>
            <person name="Ugarte E."/>
            <person name="Cattonaro F."/>
            <person name="Anthouard V."/>
            <person name="Vico V."/>
            <person name="Del Fabbro C."/>
            <person name="Alaux M."/>
            <person name="Di Gaspero G."/>
            <person name="Dumas V."/>
            <person name="Felice N."/>
            <person name="Paillard S."/>
            <person name="Juman I."/>
            <person name="Moroldo M."/>
            <person name="Scalabrin S."/>
            <person name="Canaguier A."/>
            <person name="Le Clainche I."/>
            <person name="Malacrida G."/>
            <person name="Durand E."/>
            <person name="Pesole G."/>
            <person name="Laucou V."/>
            <person name="Chatelet P."/>
            <person name="Merdinoglu D."/>
            <person name="Delledonne M."/>
            <person name="Pezzotti M."/>
            <person name="Lecharny A."/>
            <person name="Scarpelli C."/>
            <person name="Artiguenave F."/>
            <person name="Pe M.E."/>
            <person name="Valle G."/>
            <person name="Morgante M."/>
            <person name="Caboche M."/>
            <person name="Adam-Blondon A.-F."/>
            <person name="Weissenbach J."/>
            <person name="Quetier F."/>
            <person name="Wincker P."/>
        </authorList>
    </citation>
    <scope>NUCLEOTIDE SEQUENCE [LARGE SCALE GENOMIC DNA]</scope>
    <source>
        <strain evidence="2">cv. Pinot noir / PN40024</strain>
    </source>
</reference>
<evidence type="ECO:0000313" key="1">
    <source>
        <dbReference type="EMBL" id="CCB59090.1"/>
    </source>
</evidence>
<proteinExistence type="predicted"/>
<accession>F6HWM6</accession>
<gene>
    <name evidence="1" type="ordered locus">VIT_07s0141g01000</name>
</gene>
<dbReference type="EMBL" id="FN596275">
    <property type="protein sequence ID" value="CCB59090.1"/>
    <property type="molecule type" value="Genomic_DNA"/>
</dbReference>
<dbReference type="InParanoid" id="F6HWM6"/>
<dbReference type="HOGENOM" id="CLU_3413565_0_0_1"/>
<evidence type="ECO:0000313" key="2">
    <source>
        <dbReference type="Proteomes" id="UP000009183"/>
    </source>
</evidence>
<dbReference type="AlphaFoldDB" id="F6HWM6"/>
<organism evidence="1 2">
    <name type="scientific">Vitis vinifera</name>
    <name type="common">Grape</name>
    <dbReference type="NCBI Taxonomy" id="29760"/>
    <lineage>
        <taxon>Eukaryota</taxon>
        <taxon>Viridiplantae</taxon>
        <taxon>Streptophyta</taxon>
        <taxon>Embryophyta</taxon>
        <taxon>Tracheophyta</taxon>
        <taxon>Spermatophyta</taxon>
        <taxon>Magnoliopsida</taxon>
        <taxon>eudicotyledons</taxon>
        <taxon>Gunneridae</taxon>
        <taxon>Pentapetalae</taxon>
        <taxon>rosids</taxon>
        <taxon>Vitales</taxon>
        <taxon>Vitaceae</taxon>
        <taxon>Viteae</taxon>
        <taxon>Vitis</taxon>
    </lineage>
</organism>